<dbReference type="EMBL" id="QJVC01000021">
    <property type="protein sequence ID" value="PYI37511.1"/>
    <property type="molecule type" value="Genomic_DNA"/>
</dbReference>
<reference evidence="2 3" key="1">
    <citation type="submission" date="2018-05" db="EMBL/GenBank/DDBJ databases">
        <title>Genetic diversity of glacier-inhabiting Cryobacterium bacteria in China and description of Cryobacterium mengkeensis sp. nov. and Arthrobacter glacialis sp. nov.</title>
        <authorList>
            <person name="Liu Q."/>
            <person name="Xin Y.-H."/>
        </authorList>
    </citation>
    <scope>NUCLEOTIDE SEQUENCE [LARGE SCALE GENOMIC DNA]</scope>
    <source>
        <strain evidence="2 3">B7</strain>
    </source>
</reference>
<name>A0A2V5IN26_9MICC</name>
<dbReference type="RefSeq" id="WP_110486425.1">
    <property type="nucleotide sequence ID" value="NZ_QJVC01000021.1"/>
</dbReference>
<evidence type="ECO:0000256" key="1">
    <source>
        <dbReference type="SAM" id="Phobius"/>
    </source>
</evidence>
<dbReference type="OrthoDB" id="4952443at2"/>
<dbReference type="AlphaFoldDB" id="A0A2V5IN26"/>
<proteinExistence type="predicted"/>
<keyword evidence="3" id="KW-1185">Reference proteome</keyword>
<keyword evidence="1" id="KW-1133">Transmembrane helix</keyword>
<dbReference type="Proteomes" id="UP000247980">
    <property type="component" value="Unassembled WGS sequence"/>
</dbReference>
<gene>
    <name evidence="2" type="ORF">CVS30_15325</name>
</gene>
<feature type="transmembrane region" description="Helical" evidence="1">
    <location>
        <begin position="56"/>
        <end position="76"/>
    </location>
</feature>
<feature type="transmembrane region" description="Helical" evidence="1">
    <location>
        <begin position="121"/>
        <end position="140"/>
    </location>
</feature>
<feature type="transmembrane region" description="Helical" evidence="1">
    <location>
        <begin position="92"/>
        <end position="115"/>
    </location>
</feature>
<keyword evidence="1" id="KW-0472">Membrane</keyword>
<protein>
    <submittedName>
        <fullName evidence="2">Uncharacterized protein</fullName>
    </submittedName>
</protein>
<evidence type="ECO:0000313" key="2">
    <source>
        <dbReference type="EMBL" id="PYI37511.1"/>
    </source>
</evidence>
<keyword evidence="1" id="KW-0812">Transmembrane</keyword>
<evidence type="ECO:0000313" key="3">
    <source>
        <dbReference type="Proteomes" id="UP000247980"/>
    </source>
</evidence>
<comment type="caution">
    <text evidence="2">The sequence shown here is derived from an EMBL/GenBank/DDBJ whole genome shotgun (WGS) entry which is preliminary data.</text>
</comment>
<accession>A0A2V5IN26</accession>
<organism evidence="2 3">
    <name type="scientific">Arthrobacter psychrolactophilus</name>
    <dbReference type="NCBI Taxonomy" id="92442"/>
    <lineage>
        <taxon>Bacteria</taxon>
        <taxon>Bacillati</taxon>
        <taxon>Actinomycetota</taxon>
        <taxon>Actinomycetes</taxon>
        <taxon>Micrococcales</taxon>
        <taxon>Micrococcaceae</taxon>
        <taxon>Arthrobacter</taxon>
    </lineage>
</organism>
<sequence>MESNLENQRDPASVLEELSNDRGRIGERITAETWWAAPAQGLGAALLIGTPAAGLAWAWLPFVLSVGIFIGIEVLFRKRTGLGINRPAGPRGIWLLVAVFLITFSSFVINLGLALFGLTGWVVAVALAAGVATALIVVVYDRAYADEVRRAG</sequence>